<organism evidence="4 5">
    <name type="scientific">Popillia japonica</name>
    <name type="common">Japanese beetle</name>
    <dbReference type="NCBI Taxonomy" id="7064"/>
    <lineage>
        <taxon>Eukaryota</taxon>
        <taxon>Metazoa</taxon>
        <taxon>Ecdysozoa</taxon>
        <taxon>Arthropoda</taxon>
        <taxon>Hexapoda</taxon>
        <taxon>Insecta</taxon>
        <taxon>Pterygota</taxon>
        <taxon>Neoptera</taxon>
        <taxon>Endopterygota</taxon>
        <taxon>Coleoptera</taxon>
        <taxon>Polyphaga</taxon>
        <taxon>Scarabaeiformia</taxon>
        <taxon>Scarabaeidae</taxon>
        <taxon>Rutelinae</taxon>
        <taxon>Popillia</taxon>
    </lineage>
</organism>
<comment type="subcellular location">
    <subcellularLocation>
        <location evidence="1">Peroxisome</location>
    </subcellularLocation>
</comment>
<gene>
    <name evidence="4" type="ORF">QE152_g9767</name>
</gene>
<reference evidence="4 5" key="1">
    <citation type="journal article" date="2024" name="BMC Genomics">
        <title>De novo assembly and annotation of Popillia japonica's genome with initial clues to its potential as an invasive pest.</title>
        <authorList>
            <person name="Cucini C."/>
            <person name="Boschi S."/>
            <person name="Funari R."/>
            <person name="Cardaioli E."/>
            <person name="Iannotti N."/>
            <person name="Marturano G."/>
            <person name="Paoli F."/>
            <person name="Bruttini M."/>
            <person name="Carapelli A."/>
            <person name="Frati F."/>
            <person name="Nardi F."/>
        </authorList>
    </citation>
    <scope>NUCLEOTIDE SEQUENCE [LARGE SCALE GENOMIC DNA]</scope>
    <source>
        <strain evidence="4">DMR45628</strain>
    </source>
</reference>
<dbReference type="AlphaFoldDB" id="A0AAW1LXV4"/>
<dbReference type="InterPro" id="IPR042099">
    <property type="entry name" value="ANL_N_sf"/>
</dbReference>
<evidence type="ECO:0000313" key="4">
    <source>
        <dbReference type="EMBL" id="KAK9738606.1"/>
    </source>
</evidence>
<dbReference type="Pfam" id="PF00501">
    <property type="entry name" value="AMP-binding"/>
    <property type="match status" value="1"/>
</dbReference>
<proteinExistence type="predicted"/>
<protein>
    <submittedName>
        <fullName evidence="4">AMP-binding enzyme</fullName>
    </submittedName>
</protein>
<keyword evidence="5" id="KW-1185">Reference proteome</keyword>
<evidence type="ECO:0000256" key="2">
    <source>
        <dbReference type="ARBA" id="ARBA00023140"/>
    </source>
</evidence>
<keyword evidence="2" id="KW-0576">Peroxisome</keyword>
<dbReference type="PANTHER" id="PTHR24096:SF422">
    <property type="entry name" value="BCDNA.GH02901"/>
    <property type="match status" value="1"/>
</dbReference>
<dbReference type="InterPro" id="IPR000873">
    <property type="entry name" value="AMP-dep_synth/lig_dom"/>
</dbReference>
<dbReference type="SUPFAM" id="SSF56801">
    <property type="entry name" value="Acetyl-CoA synthetase-like"/>
    <property type="match status" value="1"/>
</dbReference>
<dbReference type="GO" id="GO:0046949">
    <property type="term" value="P:fatty-acyl-CoA biosynthetic process"/>
    <property type="evidence" value="ECO:0007669"/>
    <property type="project" value="TreeGrafter"/>
</dbReference>
<dbReference type="EMBL" id="JASPKY010000085">
    <property type="protein sequence ID" value="KAK9738606.1"/>
    <property type="molecule type" value="Genomic_DNA"/>
</dbReference>
<dbReference type="InterPro" id="IPR020845">
    <property type="entry name" value="AMP-binding_CS"/>
</dbReference>
<dbReference type="GO" id="GO:0005777">
    <property type="term" value="C:peroxisome"/>
    <property type="evidence" value="ECO:0007669"/>
    <property type="project" value="UniProtKB-SubCell"/>
</dbReference>
<dbReference type="Proteomes" id="UP001458880">
    <property type="component" value="Unassembled WGS sequence"/>
</dbReference>
<feature type="domain" description="AMP-dependent synthetase/ligase" evidence="3">
    <location>
        <begin position="56"/>
        <end position="291"/>
    </location>
</feature>
<name>A0AAW1LXV4_POPJA</name>
<evidence type="ECO:0000256" key="1">
    <source>
        <dbReference type="ARBA" id="ARBA00004275"/>
    </source>
</evidence>
<comment type="caution">
    <text evidence="4">The sequence shown here is derived from an EMBL/GenBank/DDBJ whole genome shotgun (WGS) entry which is preliminary data.</text>
</comment>
<evidence type="ECO:0000313" key="5">
    <source>
        <dbReference type="Proteomes" id="UP001458880"/>
    </source>
</evidence>
<dbReference type="Gene3D" id="3.40.50.12780">
    <property type="entry name" value="N-terminal domain of ligase-like"/>
    <property type="match status" value="1"/>
</dbReference>
<accession>A0AAW1LXV4</accession>
<sequence length="296" mass="33322">MSLARKIVVNQVRRRVCSAHVMRRSYSSENKSDDFIRSKHPNIDIPKMHFAEFMFEQFQNFSERIALQCALTQRKYTYDDILVKSTHFSKGLRKKLKLQKGDVIALLLPNIPEFYICTFGSLLAGLKVTTINPLYTPDEIKRQLLDADVKAIITMIPLWQLAKASADLTKNNINIITVKSLPNESVPTGAINFQELVDLNPDIPDIELPSPDETVFIPYSSGTTGLPKGVELSSNNLVANISQVTQPKFKLVLPENTPQDVTIGLLPMFHVYGFTTMLALMKDGSKVLTLPEIYPR</sequence>
<evidence type="ECO:0000259" key="3">
    <source>
        <dbReference type="Pfam" id="PF00501"/>
    </source>
</evidence>
<dbReference type="PANTHER" id="PTHR24096">
    <property type="entry name" value="LONG-CHAIN-FATTY-ACID--COA LIGASE"/>
    <property type="match status" value="1"/>
</dbReference>
<dbReference type="GO" id="GO:0004467">
    <property type="term" value="F:long-chain fatty acid-CoA ligase activity"/>
    <property type="evidence" value="ECO:0007669"/>
    <property type="project" value="TreeGrafter"/>
</dbReference>
<dbReference type="PROSITE" id="PS00455">
    <property type="entry name" value="AMP_BINDING"/>
    <property type="match status" value="1"/>
</dbReference>